<evidence type="ECO:0000259" key="4">
    <source>
        <dbReference type="PROSITE" id="PS50949"/>
    </source>
</evidence>
<dbReference type="Gene3D" id="1.10.10.10">
    <property type="entry name" value="Winged helix-like DNA-binding domain superfamily/Winged helix DNA-binding domain"/>
    <property type="match status" value="1"/>
</dbReference>
<evidence type="ECO:0000256" key="2">
    <source>
        <dbReference type="ARBA" id="ARBA00023125"/>
    </source>
</evidence>
<dbReference type="SMART" id="SM00345">
    <property type="entry name" value="HTH_GNTR"/>
    <property type="match status" value="1"/>
</dbReference>
<sequence>MKELPLYQQIQYKIREQIQQGNLRPGDRIPSEKELAMRFHVSVITTRNALAGLAEEGVVTRIKGKGTFVAGVSPLWDFSLDG</sequence>
<reference evidence="5" key="1">
    <citation type="journal article" date="2016" name="Genome Announc.">
        <title>Draft genomes of two strains of Paenibacillus glucanolyticus with capability to degrade lignocellulose.</title>
        <authorList>
            <person name="Mathews S.L."/>
            <person name="Pawlak J."/>
            <person name="Grunden A.M."/>
        </authorList>
    </citation>
    <scope>NUCLEOTIDE SEQUENCE [LARGE SCALE GENOMIC DNA]</scope>
    <source>
        <strain evidence="5">SLM1</strain>
    </source>
</reference>
<dbReference type="OrthoDB" id="457376at2"/>
<dbReference type="RefSeq" id="WP_036637233.1">
    <property type="nucleotide sequence ID" value="NZ_CBCSBX010000001.1"/>
</dbReference>
<comment type="caution">
    <text evidence="5">The sequence shown here is derived from an EMBL/GenBank/DDBJ whole genome shotgun (WGS) entry which is preliminary data.</text>
</comment>
<dbReference type="GeneID" id="97555141"/>
<dbReference type="InterPro" id="IPR036390">
    <property type="entry name" value="WH_DNA-bd_sf"/>
</dbReference>
<keyword evidence="3" id="KW-0804">Transcription</keyword>
<name>A0A163D8F6_9BACL</name>
<dbReference type="PROSITE" id="PS50949">
    <property type="entry name" value="HTH_GNTR"/>
    <property type="match status" value="1"/>
</dbReference>
<dbReference type="Proteomes" id="UP000076796">
    <property type="component" value="Unassembled WGS sequence"/>
</dbReference>
<dbReference type="PANTHER" id="PTHR44846">
    <property type="entry name" value="MANNOSYL-D-GLYCERATE TRANSPORT/METABOLISM SYSTEM REPRESSOR MNGR-RELATED"/>
    <property type="match status" value="1"/>
</dbReference>
<keyword evidence="1" id="KW-0805">Transcription regulation</keyword>
<dbReference type="GO" id="GO:0003700">
    <property type="term" value="F:DNA-binding transcription factor activity"/>
    <property type="evidence" value="ECO:0007669"/>
    <property type="project" value="InterPro"/>
</dbReference>
<accession>A0A163D8F6</accession>
<evidence type="ECO:0000313" key="5">
    <source>
        <dbReference type="EMBL" id="KZS43063.1"/>
    </source>
</evidence>
<keyword evidence="2" id="KW-0238">DNA-binding</keyword>
<dbReference type="PRINTS" id="PR00035">
    <property type="entry name" value="HTHGNTR"/>
</dbReference>
<evidence type="ECO:0000256" key="3">
    <source>
        <dbReference type="ARBA" id="ARBA00023163"/>
    </source>
</evidence>
<organism evidence="5 6">
    <name type="scientific">Paenibacillus glucanolyticus</name>
    <dbReference type="NCBI Taxonomy" id="59843"/>
    <lineage>
        <taxon>Bacteria</taxon>
        <taxon>Bacillati</taxon>
        <taxon>Bacillota</taxon>
        <taxon>Bacilli</taxon>
        <taxon>Bacillales</taxon>
        <taxon>Paenibacillaceae</taxon>
        <taxon>Paenibacillus</taxon>
    </lineage>
</organism>
<gene>
    <name evidence="5" type="ORF">AWU65_00070</name>
</gene>
<dbReference type="EMBL" id="LWMH01000003">
    <property type="protein sequence ID" value="KZS43063.1"/>
    <property type="molecule type" value="Genomic_DNA"/>
</dbReference>
<dbReference type="Pfam" id="PF00392">
    <property type="entry name" value="GntR"/>
    <property type="match status" value="1"/>
</dbReference>
<dbReference type="GO" id="GO:0003677">
    <property type="term" value="F:DNA binding"/>
    <property type="evidence" value="ECO:0007669"/>
    <property type="project" value="UniProtKB-KW"/>
</dbReference>
<proteinExistence type="predicted"/>
<dbReference type="KEGG" id="pglu:A3958_23695"/>
<dbReference type="FunFam" id="1.10.10.10:FF:000079">
    <property type="entry name" value="GntR family transcriptional regulator"/>
    <property type="match status" value="1"/>
</dbReference>
<protein>
    <recommendedName>
        <fullName evidence="4">HTH gntR-type domain-containing protein</fullName>
    </recommendedName>
</protein>
<dbReference type="STRING" id="59843.A3958_23695"/>
<dbReference type="SUPFAM" id="SSF46785">
    <property type="entry name" value="Winged helix' DNA-binding domain"/>
    <property type="match status" value="1"/>
</dbReference>
<dbReference type="InterPro" id="IPR000524">
    <property type="entry name" value="Tscrpt_reg_HTH_GntR"/>
</dbReference>
<dbReference type="InterPro" id="IPR036388">
    <property type="entry name" value="WH-like_DNA-bd_sf"/>
</dbReference>
<dbReference type="CDD" id="cd07377">
    <property type="entry name" value="WHTH_GntR"/>
    <property type="match status" value="1"/>
</dbReference>
<keyword evidence="6" id="KW-1185">Reference proteome</keyword>
<evidence type="ECO:0000313" key="6">
    <source>
        <dbReference type="Proteomes" id="UP000076796"/>
    </source>
</evidence>
<dbReference type="InterPro" id="IPR050679">
    <property type="entry name" value="Bact_HTH_transcr_reg"/>
</dbReference>
<evidence type="ECO:0000256" key="1">
    <source>
        <dbReference type="ARBA" id="ARBA00023015"/>
    </source>
</evidence>
<feature type="domain" description="HTH gntR-type" evidence="4">
    <location>
        <begin position="4"/>
        <end position="72"/>
    </location>
</feature>
<dbReference type="AlphaFoldDB" id="A0A163D8F6"/>